<proteinExistence type="predicted"/>
<name>A0ACB8EF39_9SAUR</name>
<gene>
    <name evidence="1" type="ORF">K3G42_003010</name>
</gene>
<accession>A0ACB8EF39</accession>
<comment type="caution">
    <text evidence="1">The sequence shown here is derived from an EMBL/GenBank/DDBJ whole genome shotgun (WGS) entry which is preliminary data.</text>
</comment>
<reference evidence="1" key="1">
    <citation type="submission" date="2021-08" db="EMBL/GenBank/DDBJ databases">
        <title>The first chromosome-level gecko genome reveals the dynamic sex chromosomes of Neotropical dwarf geckos (Sphaerodactylidae: Sphaerodactylus).</title>
        <authorList>
            <person name="Pinto B.J."/>
            <person name="Keating S.E."/>
            <person name="Gamble T."/>
        </authorList>
    </citation>
    <scope>NUCLEOTIDE SEQUENCE</scope>
    <source>
        <strain evidence="1">TG3544</strain>
    </source>
</reference>
<sequence>MCSCMCHGPQTSFETNHCHPFFHFPCTGAPSPTEAPQTSNEEAEAEEMDQGAGEGTSGETARASVAPTPTTRPAGSLEGVLQANMVLMIRDLQRRVSTLEEGHKSQQAEIRSLKQANKELEAKVERLKVLCEQLPGPQN</sequence>
<dbReference type="EMBL" id="CM037616">
    <property type="protein sequence ID" value="KAH7991214.1"/>
    <property type="molecule type" value="Genomic_DNA"/>
</dbReference>
<protein>
    <submittedName>
        <fullName evidence="1">Uncharacterized protein</fullName>
    </submittedName>
</protein>
<organism evidence="1 2">
    <name type="scientific">Sphaerodactylus townsendi</name>
    <dbReference type="NCBI Taxonomy" id="933632"/>
    <lineage>
        <taxon>Eukaryota</taxon>
        <taxon>Metazoa</taxon>
        <taxon>Chordata</taxon>
        <taxon>Craniata</taxon>
        <taxon>Vertebrata</taxon>
        <taxon>Euteleostomi</taxon>
        <taxon>Lepidosauria</taxon>
        <taxon>Squamata</taxon>
        <taxon>Bifurcata</taxon>
        <taxon>Gekkota</taxon>
        <taxon>Sphaerodactylidae</taxon>
        <taxon>Sphaerodactylus</taxon>
    </lineage>
</organism>
<evidence type="ECO:0000313" key="1">
    <source>
        <dbReference type="EMBL" id="KAH7991214.1"/>
    </source>
</evidence>
<dbReference type="Proteomes" id="UP000827872">
    <property type="component" value="Linkage Group LG03"/>
</dbReference>
<evidence type="ECO:0000313" key="2">
    <source>
        <dbReference type="Proteomes" id="UP000827872"/>
    </source>
</evidence>
<keyword evidence="2" id="KW-1185">Reference proteome</keyword>